<feature type="compositionally biased region" description="Low complexity" evidence="1">
    <location>
        <begin position="423"/>
        <end position="436"/>
    </location>
</feature>
<evidence type="ECO:0000256" key="1">
    <source>
        <dbReference type="SAM" id="MobiDB-lite"/>
    </source>
</evidence>
<dbReference type="PANTHER" id="PTHR31949">
    <property type="entry name" value="GASTRIC MUCIN-LIKE PROTEIN"/>
    <property type="match status" value="1"/>
</dbReference>
<dbReference type="OrthoDB" id="1929779at2759"/>
<reference evidence="2" key="1">
    <citation type="journal article" date="2025" name="Foods">
        <title>Unveiling the Microbial Signatures of Arabica Coffee Cherries: Insights into Ripeness Specific Diversity, Functional Traits, and Implications for Quality and Safety.</title>
        <authorList>
            <consortium name="RefSeq"/>
            <person name="Tenea G.N."/>
            <person name="Cifuentes V."/>
            <person name="Reyes P."/>
            <person name="Cevallos-Vallejos M."/>
        </authorList>
    </citation>
    <scope>NUCLEOTIDE SEQUENCE [LARGE SCALE GENOMIC DNA]</scope>
</reference>
<feature type="region of interest" description="Disordered" evidence="1">
    <location>
        <begin position="1"/>
        <end position="29"/>
    </location>
</feature>
<organism evidence="2 3">
    <name type="scientific">Coffea arabica</name>
    <name type="common">Arabian coffee</name>
    <dbReference type="NCBI Taxonomy" id="13443"/>
    <lineage>
        <taxon>Eukaryota</taxon>
        <taxon>Viridiplantae</taxon>
        <taxon>Streptophyta</taxon>
        <taxon>Embryophyta</taxon>
        <taxon>Tracheophyta</taxon>
        <taxon>Spermatophyta</taxon>
        <taxon>Magnoliopsida</taxon>
        <taxon>eudicotyledons</taxon>
        <taxon>Gunneridae</taxon>
        <taxon>Pentapetalae</taxon>
        <taxon>asterids</taxon>
        <taxon>lamiids</taxon>
        <taxon>Gentianales</taxon>
        <taxon>Rubiaceae</taxon>
        <taxon>Ixoroideae</taxon>
        <taxon>Gardenieae complex</taxon>
        <taxon>Bertiereae - Coffeeae clade</taxon>
        <taxon>Coffeeae</taxon>
        <taxon>Coffea</taxon>
    </lineage>
</organism>
<gene>
    <name evidence="3" type="primary">LOC113709205</name>
</gene>
<feature type="compositionally biased region" description="Polar residues" evidence="1">
    <location>
        <begin position="174"/>
        <end position="198"/>
    </location>
</feature>
<evidence type="ECO:0000313" key="3">
    <source>
        <dbReference type="RefSeq" id="XP_027087710.2"/>
    </source>
</evidence>
<dbReference type="AlphaFoldDB" id="A0A6P6UAB4"/>
<feature type="region of interest" description="Disordered" evidence="1">
    <location>
        <begin position="136"/>
        <end position="206"/>
    </location>
</feature>
<feature type="compositionally biased region" description="Polar residues" evidence="1">
    <location>
        <begin position="153"/>
        <end position="163"/>
    </location>
</feature>
<feature type="compositionally biased region" description="Basic and acidic residues" evidence="1">
    <location>
        <begin position="306"/>
        <end position="321"/>
    </location>
</feature>
<dbReference type="GeneID" id="113709205"/>
<name>A0A6P6UAB4_COFAR</name>
<feature type="compositionally biased region" description="Polar residues" evidence="1">
    <location>
        <begin position="296"/>
        <end position="305"/>
    </location>
</feature>
<dbReference type="Proteomes" id="UP001652660">
    <property type="component" value="Chromosome 9e"/>
</dbReference>
<dbReference type="GO" id="GO:0043622">
    <property type="term" value="P:cortical microtubule organization"/>
    <property type="evidence" value="ECO:0007669"/>
    <property type="project" value="TreeGrafter"/>
</dbReference>
<feature type="region of interest" description="Disordered" evidence="1">
    <location>
        <begin position="218"/>
        <end position="373"/>
    </location>
</feature>
<protein>
    <submittedName>
        <fullName evidence="3">Uncharacterized protein</fullName>
    </submittedName>
</protein>
<dbReference type="PANTHER" id="PTHR31949:SF6">
    <property type="entry name" value="DUF4005 DOMAIN-CONTAINING PROTEIN"/>
    <property type="match status" value="1"/>
</dbReference>
<reference evidence="3" key="2">
    <citation type="submission" date="2025-08" db="UniProtKB">
        <authorList>
            <consortium name="RefSeq"/>
        </authorList>
    </citation>
    <scope>IDENTIFICATION</scope>
    <source>
        <tissue evidence="3">Leaves</tissue>
    </source>
</reference>
<dbReference type="RefSeq" id="XP_027087710.2">
    <property type="nucleotide sequence ID" value="XM_027231909.2"/>
</dbReference>
<evidence type="ECO:0000313" key="2">
    <source>
        <dbReference type="Proteomes" id="UP001652660"/>
    </source>
</evidence>
<keyword evidence="2" id="KW-1185">Reference proteome</keyword>
<dbReference type="GO" id="GO:0055028">
    <property type="term" value="C:cortical microtubule"/>
    <property type="evidence" value="ECO:0007669"/>
    <property type="project" value="TreeGrafter"/>
</dbReference>
<feature type="compositionally biased region" description="Basic and acidic residues" evidence="1">
    <location>
        <begin position="363"/>
        <end position="373"/>
    </location>
</feature>
<feature type="region of interest" description="Disordered" evidence="1">
    <location>
        <begin position="407"/>
        <end position="436"/>
    </location>
</feature>
<feature type="compositionally biased region" description="Polar residues" evidence="1">
    <location>
        <begin position="255"/>
        <end position="284"/>
    </location>
</feature>
<sequence>MSIRKGGDGIGTRKNIPNPRPNRTKDKDEDLLLFRELHKREKDHVVSLLAPVSDDFEANGYALNGMAPTGKKGAAYDPLGEGGKNDYDWLKTPPATPLFPSLEMENGPELVTQREIPIVQPLSRFAGNLAVENGSIRPTKSTGLKPILPPRYSASSGRPSISTPEKKNIKSAPVVNQKTNQSYSDLNLGTTKKASSSVKPVDNREPNWNLLASNLSKSMGIGMDSSTKATKQKSRGVSPVMRSKLPAQIQELSDETPSNLRTDGSTSAYRGRATASQQNPSVSQKRPESVTKTRRQSCSPGTTRGSKQDGDGNLGSEKDRTQQANREQVLGSRMLDRFLNSRMSSKDDRKPKIKLNASMNEGSDARKSNIEERRNTTKFNTSMNEDPGFGRLMSKSSLDMALRHMEFQRDSGSKTKNGIIAGRRSVSVSKRTTSGL</sequence>
<proteinExistence type="predicted"/>
<accession>A0A6P6UAB4</accession>